<evidence type="ECO:0000256" key="2">
    <source>
        <dbReference type="ARBA" id="ARBA00009142"/>
    </source>
</evidence>
<evidence type="ECO:0000256" key="4">
    <source>
        <dbReference type="ARBA" id="ARBA00022475"/>
    </source>
</evidence>
<comment type="similarity">
    <text evidence="2 8">Belongs to the 4-toluene sulfonate uptake permease (TSUP) (TC 2.A.102) family.</text>
</comment>
<keyword evidence="10" id="KW-1185">Reference proteome</keyword>
<dbReference type="AlphaFoldDB" id="A0A5S5C734"/>
<reference evidence="9 10" key="1">
    <citation type="submission" date="2019-07" db="EMBL/GenBank/DDBJ databases">
        <title>Genomic Encyclopedia of Archaeal and Bacterial Type Strains, Phase II (KMG-II): from individual species to whole genera.</title>
        <authorList>
            <person name="Goeker M."/>
        </authorList>
    </citation>
    <scope>NUCLEOTIDE SEQUENCE [LARGE SCALE GENOMIC DNA]</scope>
    <source>
        <strain evidence="9 10">DSM 17527</strain>
    </source>
</reference>
<dbReference type="PANTHER" id="PTHR30269">
    <property type="entry name" value="TRANSMEMBRANE PROTEIN YFCA"/>
    <property type="match status" value="1"/>
</dbReference>
<gene>
    <name evidence="9" type="ORF">BD809_103289</name>
</gene>
<keyword evidence="4 8" id="KW-1003">Cell membrane</keyword>
<dbReference type="RefSeq" id="WP_148782218.1">
    <property type="nucleotide sequence ID" value="NZ_VNHU01000003.1"/>
</dbReference>
<evidence type="ECO:0000256" key="1">
    <source>
        <dbReference type="ARBA" id="ARBA00004651"/>
    </source>
</evidence>
<feature type="transmembrane region" description="Helical" evidence="8">
    <location>
        <begin position="101"/>
        <end position="118"/>
    </location>
</feature>
<evidence type="ECO:0000256" key="3">
    <source>
        <dbReference type="ARBA" id="ARBA00022448"/>
    </source>
</evidence>
<evidence type="ECO:0000313" key="9">
    <source>
        <dbReference type="EMBL" id="TYP75225.1"/>
    </source>
</evidence>
<feature type="transmembrane region" description="Helical" evidence="8">
    <location>
        <begin position="138"/>
        <end position="165"/>
    </location>
</feature>
<keyword evidence="5 8" id="KW-0812">Transmembrane</keyword>
<evidence type="ECO:0000256" key="6">
    <source>
        <dbReference type="ARBA" id="ARBA00022989"/>
    </source>
</evidence>
<evidence type="ECO:0000256" key="7">
    <source>
        <dbReference type="ARBA" id="ARBA00023136"/>
    </source>
</evidence>
<protein>
    <recommendedName>
        <fullName evidence="8">Probable membrane transporter protein</fullName>
    </recommendedName>
</protein>
<feature type="transmembrane region" description="Helical" evidence="8">
    <location>
        <begin position="74"/>
        <end position="94"/>
    </location>
</feature>
<proteinExistence type="inferred from homology"/>
<accession>A0A5S5C734</accession>
<keyword evidence="7 8" id="KW-0472">Membrane</keyword>
<comment type="subcellular location">
    <subcellularLocation>
        <location evidence="1 8">Cell membrane</location>
        <topology evidence="1 8">Multi-pass membrane protein</topology>
    </subcellularLocation>
</comment>
<dbReference type="OrthoDB" id="554695at2"/>
<feature type="transmembrane region" description="Helical" evidence="8">
    <location>
        <begin position="232"/>
        <end position="249"/>
    </location>
</feature>
<dbReference type="InterPro" id="IPR052017">
    <property type="entry name" value="TSUP"/>
</dbReference>
<keyword evidence="6 8" id="KW-1133">Transmembrane helix</keyword>
<name>A0A5S5C734_9FLAO</name>
<dbReference type="Proteomes" id="UP000324376">
    <property type="component" value="Unassembled WGS sequence"/>
</dbReference>
<dbReference type="InterPro" id="IPR002781">
    <property type="entry name" value="TM_pro_TauE-like"/>
</dbReference>
<feature type="transmembrane region" description="Helical" evidence="8">
    <location>
        <begin position="203"/>
        <end position="220"/>
    </location>
</feature>
<evidence type="ECO:0000256" key="8">
    <source>
        <dbReference type="RuleBase" id="RU363041"/>
    </source>
</evidence>
<sequence>MNEYYMLALLVLVGFITGIINTLAGGGSLLTLPMLIFMGLPPAIANGTNRIGILIQGITTVAGFRSKGVHTSKFGVYLGLSALIGSLIGAKIAVDIKGETFNQILAVVMILVVLFMVFQPKRNGLETFERITGNYFWWSVIAFFFIGIYGGFIQAGIGIFILLALSSINHMSLVKSNAIKSLVVAIYTVAALLVFILNDQINFLYGIVLAAGNATGGWFASRWSVKKGDGMVKFFLVVMVIAMAIKLLWDS</sequence>
<dbReference type="PANTHER" id="PTHR30269:SF0">
    <property type="entry name" value="MEMBRANE TRANSPORTER PROTEIN YFCA-RELATED"/>
    <property type="match status" value="1"/>
</dbReference>
<dbReference type="EMBL" id="VNHU01000003">
    <property type="protein sequence ID" value="TYP75225.1"/>
    <property type="molecule type" value="Genomic_DNA"/>
</dbReference>
<dbReference type="Pfam" id="PF01925">
    <property type="entry name" value="TauE"/>
    <property type="match status" value="1"/>
</dbReference>
<evidence type="ECO:0000313" key="10">
    <source>
        <dbReference type="Proteomes" id="UP000324376"/>
    </source>
</evidence>
<feature type="transmembrane region" description="Helical" evidence="8">
    <location>
        <begin position="7"/>
        <end position="32"/>
    </location>
</feature>
<evidence type="ECO:0000256" key="5">
    <source>
        <dbReference type="ARBA" id="ARBA00022692"/>
    </source>
</evidence>
<comment type="caution">
    <text evidence="9">The sequence shown here is derived from an EMBL/GenBank/DDBJ whole genome shotgun (WGS) entry which is preliminary data.</text>
</comment>
<keyword evidence="3" id="KW-0813">Transport</keyword>
<organism evidence="9 10">
    <name type="scientific">Aquimarina intermedia</name>
    <dbReference type="NCBI Taxonomy" id="350814"/>
    <lineage>
        <taxon>Bacteria</taxon>
        <taxon>Pseudomonadati</taxon>
        <taxon>Bacteroidota</taxon>
        <taxon>Flavobacteriia</taxon>
        <taxon>Flavobacteriales</taxon>
        <taxon>Flavobacteriaceae</taxon>
        <taxon>Aquimarina</taxon>
    </lineage>
</organism>
<feature type="transmembrane region" description="Helical" evidence="8">
    <location>
        <begin position="177"/>
        <end position="197"/>
    </location>
</feature>
<dbReference type="GO" id="GO:0005886">
    <property type="term" value="C:plasma membrane"/>
    <property type="evidence" value="ECO:0007669"/>
    <property type="project" value="UniProtKB-SubCell"/>
</dbReference>